<dbReference type="EMBL" id="CP069534">
    <property type="protein sequence ID" value="QRP70644.1"/>
    <property type="molecule type" value="Genomic_DNA"/>
</dbReference>
<feature type="domain" description="Mrr-like" evidence="1">
    <location>
        <begin position="15"/>
        <end position="63"/>
    </location>
</feature>
<evidence type="ECO:0000313" key="2">
    <source>
        <dbReference type="EMBL" id="QRP70644.1"/>
    </source>
</evidence>
<dbReference type="AlphaFoldDB" id="A0AAX1L9W8"/>
<evidence type="ECO:0000259" key="1">
    <source>
        <dbReference type="Pfam" id="PF13156"/>
    </source>
</evidence>
<evidence type="ECO:0000313" key="3">
    <source>
        <dbReference type="Proteomes" id="UP000617681"/>
    </source>
</evidence>
<protein>
    <recommendedName>
        <fullName evidence="1">Mrr-like domain-containing protein</fullName>
    </recommendedName>
</protein>
<dbReference type="InterPro" id="IPR039442">
    <property type="entry name" value="Mrr-like_dom"/>
</dbReference>
<organism evidence="2 3">
    <name type="scientific">Corynebacterium glucuronolyticum</name>
    <dbReference type="NCBI Taxonomy" id="39791"/>
    <lineage>
        <taxon>Bacteria</taxon>
        <taxon>Bacillati</taxon>
        <taxon>Actinomycetota</taxon>
        <taxon>Actinomycetes</taxon>
        <taxon>Mycobacteriales</taxon>
        <taxon>Corynebacteriaceae</taxon>
        <taxon>Corynebacterium</taxon>
    </lineage>
</organism>
<name>A0AAX1L9W8_9CORY</name>
<proteinExistence type="predicted"/>
<dbReference type="RefSeq" id="WP_005393140.1">
    <property type="nucleotide sequence ID" value="NZ_CP069534.1"/>
</dbReference>
<gene>
    <name evidence="2" type="ORF">I6J21_00190</name>
</gene>
<dbReference type="Pfam" id="PF13156">
    <property type="entry name" value="Mrr_cat_2"/>
    <property type="match status" value="1"/>
</dbReference>
<accession>A0AAX1L9W8</accession>
<sequence length="77" mass="8881">MIKTDPLIGSDLPYAKRPDTGIDLLVRRSKDQFWTVVHCKSYKEKIYIQKSSTDSLPDDSGHSLRYGMKYANTSTRR</sequence>
<dbReference type="Proteomes" id="UP000617681">
    <property type="component" value="Chromosome"/>
</dbReference>
<reference evidence="2" key="1">
    <citation type="submission" date="2021-02" db="EMBL/GenBank/DDBJ databases">
        <title>FDA dAtabase for Regulatory Grade micrObial Sequences (FDA-ARGOS): Supporting development and validation of Infectious Disease Dx tests.</title>
        <authorList>
            <person name="Sproer C."/>
            <person name="Gronow S."/>
            <person name="Severitt S."/>
            <person name="Schroder I."/>
            <person name="Tallon L."/>
            <person name="Sadzewicz L."/>
            <person name="Zhao X."/>
            <person name="Boylan J."/>
            <person name="Ott S."/>
            <person name="Bowen H."/>
            <person name="Vavikolanu K."/>
            <person name="Mehta A."/>
            <person name="Aluvathingal J."/>
            <person name="Nadendla S."/>
            <person name="Lowell S."/>
            <person name="Myers T."/>
            <person name="Yan Y."/>
            <person name="Sichtig H."/>
        </authorList>
    </citation>
    <scope>NUCLEOTIDE SEQUENCE</scope>
    <source>
        <strain evidence="2">FDAARGOS_1191</strain>
    </source>
</reference>